<dbReference type="OrthoDB" id="1926761at2759"/>
<name>A0A484NS96_9ASTE</name>
<sequence length="170" mass="19620">MERRFWMIGKINLFFRKWTPDHLPSKDCPVVLVCVEIRNIPLHLSVQMALYTIGSRLGKPMKLDLNSKIWKNGLMGKALHSETVINGADRRQDVHNDGWEIVRRWGKGRFGTTKAELNTRVWKVKDDKYCKNKFAVLGECKEVLTDKEGGSSKENYDKAFPLMAMVQPVQ</sequence>
<keyword evidence="2" id="KW-1185">Reference proteome</keyword>
<dbReference type="EMBL" id="OOIL02006840">
    <property type="protein sequence ID" value="VFR02845.1"/>
    <property type="molecule type" value="Genomic_DNA"/>
</dbReference>
<evidence type="ECO:0000313" key="1">
    <source>
        <dbReference type="EMBL" id="VFR02845.1"/>
    </source>
</evidence>
<accession>A0A484NS96</accession>
<organism evidence="1 2">
    <name type="scientific">Cuscuta campestris</name>
    <dbReference type="NCBI Taxonomy" id="132261"/>
    <lineage>
        <taxon>Eukaryota</taxon>
        <taxon>Viridiplantae</taxon>
        <taxon>Streptophyta</taxon>
        <taxon>Embryophyta</taxon>
        <taxon>Tracheophyta</taxon>
        <taxon>Spermatophyta</taxon>
        <taxon>Magnoliopsida</taxon>
        <taxon>eudicotyledons</taxon>
        <taxon>Gunneridae</taxon>
        <taxon>Pentapetalae</taxon>
        <taxon>asterids</taxon>
        <taxon>lamiids</taxon>
        <taxon>Solanales</taxon>
        <taxon>Convolvulaceae</taxon>
        <taxon>Cuscuteae</taxon>
        <taxon>Cuscuta</taxon>
        <taxon>Cuscuta subgen. Grammica</taxon>
        <taxon>Cuscuta sect. Cleistogrammica</taxon>
    </lineage>
</organism>
<protein>
    <submittedName>
        <fullName evidence="1">Uncharacterized protein</fullName>
    </submittedName>
</protein>
<reference evidence="1 2" key="1">
    <citation type="submission" date="2018-04" db="EMBL/GenBank/DDBJ databases">
        <authorList>
            <person name="Vogel A."/>
        </authorList>
    </citation>
    <scope>NUCLEOTIDE SEQUENCE [LARGE SCALE GENOMIC DNA]</scope>
</reference>
<dbReference type="AlphaFoldDB" id="A0A484NS96"/>
<evidence type="ECO:0000313" key="2">
    <source>
        <dbReference type="Proteomes" id="UP000595140"/>
    </source>
</evidence>
<proteinExistence type="predicted"/>
<gene>
    <name evidence="1" type="ORF">CCAM_LOCUS44620</name>
</gene>
<dbReference type="Proteomes" id="UP000595140">
    <property type="component" value="Unassembled WGS sequence"/>
</dbReference>